<dbReference type="SMART" id="SM01012">
    <property type="entry name" value="ANTAR"/>
    <property type="match status" value="1"/>
</dbReference>
<dbReference type="InterPro" id="IPR005561">
    <property type="entry name" value="ANTAR"/>
</dbReference>
<name>A0ABV9YH11_9PSEU</name>
<dbReference type="InterPro" id="IPR036388">
    <property type="entry name" value="WH-like_DNA-bd_sf"/>
</dbReference>
<protein>
    <submittedName>
        <fullName evidence="2">ANTAR domain-containing protein</fullName>
    </submittedName>
</protein>
<feature type="domain" description="ANTAR" evidence="1">
    <location>
        <begin position="2"/>
        <end position="57"/>
    </location>
</feature>
<evidence type="ECO:0000313" key="3">
    <source>
        <dbReference type="Proteomes" id="UP001595947"/>
    </source>
</evidence>
<gene>
    <name evidence="2" type="ORF">ACFPBZ_01820</name>
</gene>
<dbReference type="EMBL" id="JBHSIV010000002">
    <property type="protein sequence ID" value="MFC5060927.1"/>
    <property type="molecule type" value="Genomic_DNA"/>
</dbReference>
<organism evidence="2 3">
    <name type="scientific">Actinomycetospora atypica</name>
    <dbReference type="NCBI Taxonomy" id="1290095"/>
    <lineage>
        <taxon>Bacteria</taxon>
        <taxon>Bacillati</taxon>
        <taxon>Actinomycetota</taxon>
        <taxon>Actinomycetes</taxon>
        <taxon>Pseudonocardiales</taxon>
        <taxon>Pseudonocardiaceae</taxon>
        <taxon>Actinomycetospora</taxon>
    </lineage>
</organism>
<evidence type="ECO:0000259" key="1">
    <source>
        <dbReference type="SMART" id="SM01012"/>
    </source>
</evidence>
<dbReference type="RefSeq" id="WP_378034285.1">
    <property type="nucleotide sequence ID" value="NZ_JBHSIV010000002.1"/>
</dbReference>
<proteinExistence type="predicted"/>
<dbReference type="Gene3D" id="1.10.10.10">
    <property type="entry name" value="Winged helix-like DNA-binding domain superfamily/Winged helix DNA-binding domain"/>
    <property type="match status" value="1"/>
</dbReference>
<reference evidence="3" key="1">
    <citation type="journal article" date="2019" name="Int. J. Syst. Evol. Microbiol.">
        <title>The Global Catalogue of Microorganisms (GCM) 10K type strain sequencing project: providing services to taxonomists for standard genome sequencing and annotation.</title>
        <authorList>
            <consortium name="The Broad Institute Genomics Platform"/>
            <consortium name="The Broad Institute Genome Sequencing Center for Infectious Disease"/>
            <person name="Wu L."/>
            <person name="Ma J."/>
        </authorList>
    </citation>
    <scope>NUCLEOTIDE SEQUENCE [LARGE SCALE GENOMIC DNA]</scope>
    <source>
        <strain evidence="3">CGMCC 4.7093</strain>
    </source>
</reference>
<accession>A0ABV9YH11</accession>
<comment type="caution">
    <text evidence="2">The sequence shown here is derived from an EMBL/GenBank/DDBJ whole genome shotgun (WGS) entry which is preliminary data.</text>
</comment>
<keyword evidence="3" id="KW-1185">Reference proteome</keyword>
<evidence type="ECO:0000313" key="2">
    <source>
        <dbReference type="EMBL" id="MFC5060927.1"/>
    </source>
</evidence>
<dbReference type="Proteomes" id="UP001595947">
    <property type="component" value="Unassembled WGS sequence"/>
</dbReference>
<sequence>MEPDDLPGVLADRVTVHRAEGVLATMFDVSIAQAHRDLELRAQLADGSLASAAQQVLDDHARRIAVPAPPEVDERVLAVLRRHLNA</sequence>